<dbReference type="PANTHER" id="PTHR43133">
    <property type="entry name" value="RNA POLYMERASE ECF-TYPE SIGMA FACTO"/>
    <property type="match status" value="1"/>
</dbReference>
<evidence type="ECO:0000256" key="2">
    <source>
        <dbReference type="ARBA" id="ARBA00023082"/>
    </source>
</evidence>
<keyword evidence="7" id="KW-1185">Reference proteome</keyword>
<organism evidence="6 7">
    <name type="scientific">Niabella yanshanensis</name>
    <dbReference type="NCBI Taxonomy" id="577386"/>
    <lineage>
        <taxon>Bacteria</taxon>
        <taxon>Pseudomonadati</taxon>
        <taxon>Bacteroidota</taxon>
        <taxon>Chitinophagia</taxon>
        <taxon>Chitinophagales</taxon>
        <taxon>Chitinophagaceae</taxon>
        <taxon>Niabella</taxon>
    </lineage>
</organism>
<name>A0ABZ0W5Y6_9BACT</name>
<evidence type="ECO:0000256" key="4">
    <source>
        <dbReference type="ARBA" id="ARBA00023163"/>
    </source>
</evidence>
<dbReference type="PANTHER" id="PTHR43133:SF8">
    <property type="entry name" value="RNA POLYMERASE SIGMA FACTOR HI_1459-RELATED"/>
    <property type="match status" value="1"/>
</dbReference>
<evidence type="ECO:0000313" key="6">
    <source>
        <dbReference type="EMBL" id="WQD38023.1"/>
    </source>
</evidence>
<keyword evidence="4" id="KW-0804">Transcription</keyword>
<evidence type="ECO:0000256" key="1">
    <source>
        <dbReference type="ARBA" id="ARBA00023015"/>
    </source>
</evidence>
<dbReference type="Proteomes" id="UP001325680">
    <property type="component" value="Chromosome"/>
</dbReference>
<dbReference type="InterPro" id="IPR007627">
    <property type="entry name" value="RNA_pol_sigma70_r2"/>
</dbReference>
<dbReference type="Pfam" id="PF04542">
    <property type="entry name" value="Sigma70_r2"/>
    <property type="match status" value="1"/>
</dbReference>
<dbReference type="InterPro" id="IPR013325">
    <property type="entry name" value="RNA_pol_sigma_r2"/>
</dbReference>
<dbReference type="SUPFAM" id="SSF88946">
    <property type="entry name" value="Sigma2 domain of RNA polymerase sigma factors"/>
    <property type="match status" value="1"/>
</dbReference>
<evidence type="ECO:0000256" key="3">
    <source>
        <dbReference type="ARBA" id="ARBA00023125"/>
    </source>
</evidence>
<dbReference type="Gene3D" id="1.10.1740.10">
    <property type="match status" value="1"/>
</dbReference>
<gene>
    <name evidence="6" type="ORF">U0035_20360</name>
</gene>
<evidence type="ECO:0000313" key="7">
    <source>
        <dbReference type="Proteomes" id="UP001325680"/>
    </source>
</evidence>
<sequence>MSLPKNNTIIAALHNGDRDLFARLYDHYSSAPYRNIYKLLPHTAEAEDILQTVFLTLWEKRALLTHEQSVAGWLFTTSFYLSMAAVKRKRNQYSKQEMFMVHNNGD</sequence>
<dbReference type="RefSeq" id="WP_114790778.1">
    <property type="nucleotide sequence ID" value="NZ_CP139960.1"/>
</dbReference>
<reference evidence="6 7" key="1">
    <citation type="submission" date="2023-12" db="EMBL/GenBank/DDBJ databases">
        <title>Genome sequencing and assembly of bacterial species from a model synthetic community.</title>
        <authorList>
            <person name="Hogle S.L."/>
        </authorList>
    </citation>
    <scope>NUCLEOTIDE SEQUENCE [LARGE SCALE GENOMIC DNA]</scope>
    <source>
        <strain evidence="6 7">HAMBI_3031</strain>
    </source>
</reference>
<proteinExistence type="predicted"/>
<keyword evidence="1" id="KW-0805">Transcription regulation</keyword>
<keyword evidence="3" id="KW-0238">DNA-binding</keyword>
<keyword evidence="2" id="KW-0731">Sigma factor</keyword>
<protein>
    <submittedName>
        <fullName evidence="6">Sigma factor</fullName>
    </submittedName>
</protein>
<evidence type="ECO:0000259" key="5">
    <source>
        <dbReference type="Pfam" id="PF04542"/>
    </source>
</evidence>
<feature type="domain" description="RNA polymerase sigma-70 region 2" evidence="5">
    <location>
        <begin position="24"/>
        <end position="77"/>
    </location>
</feature>
<dbReference type="InterPro" id="IPR039425">
    <property type="entry name" value="RNA_pol_sigma-70-like"/>
</dbReference>
<accession>A0ABZ0W5Y6</accession>
<dbReference type="EMBL" id="CP139960">
    <property type="protein sequence ID" value="WQD38023.1"/>
    <property type="molecule type" value="Genomic_DNA"/>
</dbReference>